<dbReference type="Gene3D" id="1.20.5.1930">
    <property type="match status" value="1"/>
</dbReference>
<keyword evidence="3" id="KW-0597">Phosphoprotein</keyword>
<evidence type="ECO:0000256" key="6">
    <source>
        <dbReference type="ARBA" id="ARBA00022777"/>
    </source>
</evidence>
<reference evidence="12 13" key="1">
    <citation type="submission" date="2024-06" db="EMBL/GenBank/DDBJ databases">
        <title>Sorghum-associated microbial communities from plants grown in Nebraska, USA.</title>
        <authorList>
            <person name="Schachtman D."/>
        </authorList>
    </citation>
    <scope>NUCLEOTIDE SEQUENCE [LARGE SCALE GENOMIC DNA]</scope>
    <source>
        <strain evidence="12 13">2857</strain>
    </source>
</reference>
<gene>
    <name evidence="12" type="ORF">ABIE21_002718</name>
</gene>
<feature type="domain" description="Signal transduction histidine kinase subgroup 3 dimerisation and phosphoacceptor" evidence="11">
    <location>
        <begin position="223"/>
        <end position="288"/>
    </location>
</feature>
<keyword evidence="10" id="KW-0812">Transmembrane</keyword>
<sequence length="428" mass="45991">MPRVESSIMPAEASVSPPVLAAAFSRATAVVTTRPLLGDLLRGVGLLGVWLAAIAVGLQLGWYPYELGDYVYLGVLCATAVGLCRPFPVIGLIVVGVATAWPTWVFDVTELRVVPLIIAVFFATSAGPRLPVTVPLLLTFTILTVLPLGVWYIWRDIFEYEGSSFFYYIDPSTRLLAAIVVLAAYVLGISVFAQRRSLATLRERNAELVRLREMDAARIAAEERTALARDIHDVVAHHVSAMVIRAQAADRVADTRPEELRETVRWVSANGREALTAMRQVVRVLRADGEGGAERSPADFATSLADVITRVRDAGIDVRESIPAGLALSTVLQAVVLRVVQEALTNTMLHSDAVAVDVSLRMLGDSIEVMVHDDGSPGSGSTDSDGGNGLRGMTERVHAVGGTLTTGRFDREGWTVRAMLPAGEPVSA</sequence>
<evidence type="ECO:0000256" key="2">
    <source>
        <dbReference type="ARBA" id="ARBA00012438"/>
    </source>
</evidence>
<evidence type="ECO:0000259" key="11">
    <source>
        <dbReference type="Pfam" id="PF07730"/>
    </source>
</evidence>
<dbReference type="Pfam" id="PF07730">
    <property type="entry name" value="HisKA_3"/>
    <property type="match status" value="1"/>
</dbReference>
<evidence type="ECO:0000256" key="1">
    <source>
        <dbReference type="ARBA" id="ARBA00000085"/>
    </source>
</evidence>
<dbReference type="GO" id="GO:0016301">
    <property type="term" value="F:kinase activity"/>
    <property type="evidence" value="ECO:0007669"/>
    <property type="project" value="UniProtKB-KW"/>
</dbReference>
<keyword evidence="10" id="KW-0472">Membrane</keyword>
<dbReference type="CDD" id="cd16917">
    <property type="entry name" value="HATPase_UhpB-NarQ-NarX-like"/>
    <property type="match status" value="1"/>
</dbReference>
<comment type="catalytic activity">
    <reaction evidence="1">
        <text>ATP + protein L-histidine = ADP + protein N-phospho-L-histidine.</text>
        <dbReference type="EC" id="2.7.13.3"/>
    </reaction>
</comment>
<keyword evidence="7" id="KW-0067">ATP-binding</keyword>
<keyword evidence="4" id="KW-0808">Transferase</keyword>
<protein>
    <recommendedName>
        <fullName evidence="2">histidine kinase</fullName>
        <ecNumber evidence="2">2.7.13.3</ecNumber>
    </recommendedName>
</protein>
<dbReference type="PANTHER" id="PTHR24421">
    <property type="entry name" value="NITRATE/NITRITE SENSOR PROTEIN NARX-RELATED"/>
    <property type="match status" value="1"/>
</dbReference>
<accession>A0ABV2QQ78</accession>
<evidence type="ECO:0000256" key="8">
    <source>
        <dbReference type="ARBA" id="ARBA00023012"/>
    </source>
</evidence>
<keyword evidence="10" id="KW-1133">Transmembrane helix</keyword>
<organism evidence="12 13">
    <name type="scientific">Conyzicola nivalis</name>
    <dbReference type="NCBI Taxonomy" id="1477021"/>
    <lineage>
        <taxon>Bacteria</taxon>
        <taxon>Bacillati</taxon>
        <taxon>Actinomycetota</taxon>
        <taxon>Actinomycetes</taxon>
        <taxon>Micrococcales</taxon>
        <taxon>Microbacteriaceae</taxon>
        <taxon>Conyzicola</taxon>
    </lineage>
</organism>
<dbReference type="EMBL" id="JBEPSJ010000003">
    <property type="protein sequence ID" value="MET4583199.1"/>
    <property type="molecule type" value="Genomic_DNA"/>
</dbReference>
<keyword evidence="6 12" id="KW-0418">Kinase</keyword>
<feature type="transmembrane region" description="Helical" evidence="10">
    <location>
        <begin position="104"/>
        <end position="124"/>
    </location>
</feature>
<evidence type="ECO:0000313" key="13">
    <source>
        <dbReference type="Proteomes" id="UP001549257"/>
    </source>
</evidence>
<dbReference type="InterPro" id="IPR050482">
    <property type="entry name" value="Sensor_HK_TwoCompSys"/>
</dbReference>
<evidence type="ECO:0000256" key="7">
    <source>
        <dbReference type="ARBA" id="ARBA00022840"/>
    </source>
</evidence>
<dbReference type="EC" id="2.7.13.3" evidence="2"/>
<dbReference type="SUPFAM" id="SSF55874">
    <property type="entry name" value="ATPase domain of HSP90 chaperone/DNA topoisomerase II/histidine kinase"/>
    <property type="match status" value="1"/>
</dbReference>
<evidence type="ECO:0000256" key="5">
    <source>
        <dbReference type="ARBA" id="ARBA00022741"/>
    </source>
</evidence>
<name>A0ABV2QQ78_9MICO</name>
<keyword evidence="13" id="KW-1185">Reference proteome</keyword>
<feature type="transmembrane region" description="Helical" evidence="10">
    <location>
        <begin position="70"/>
        <end position="98"/>
    </location>
</feature>
<feature type="transmembrane region" description="Helical" evidence="10">
    <location>
        <begin position="45"/>
        <end position="63"/>
    </location>
</feature>
<feature type="transmembrane region" description="Helical" evidence="10">
    <location>
        <begin position="174"/>
        <end position="193"/>
    </location>
</feature>
<evidence type="ECO:0000256" key="4">
    <source>
        <dbReference type="ARBA" id="ARBA00022679"/>
    </source>
</evidence>
<evidence type="ECO:0000313" key="12">
    <source>
        <dbReference type="EMBL" id="MET4583199.1"/>
    </source>
</evidence>
<evidence type="ECO:0000256" key="9">
    <source>
        <dbReference type="SAM" id="MobiDB-lite"/>
    </source>
</evidence>
<feature type="region of interest" description="Disordered" evidence="9">
    <location>
        <begin position="371"/>
        <end position="392"/>
    </location>
</feature>
<dbReference type="InterPro" id="IPR011712">
    <property type="entry name" value="Sig_transdc_His_kin_sub3_dim/P"/>
</dbReference>
<proteinExistence type="predicted"/>
<evidence type="ECO:0000256" key="10">
    <source>
        <dbReference type="SAM" id="Phobius"/>
    </source>
</evidence>
<feature type="transmembrane region" description="Helical" evidence="10">
    <location>
        <begin position="136"/>
        <end position="154"/>
    </location>
</feature>
<dbReference type="PANTHER" id="PTHR24421:SF10">
    <property type="entry name" value="NITRATE_NITRITE SENSOR PROTEIN NARQ"/>
    <property type="match status" value="1"/>
</dbReference>
<keyword evidence="8" id="KW-0902">Two-component regulatory system</keyword>
<dbReference type="Proteomes" id="UP001549257">
    <property type="component" value="Unassembled WGS sequence"/>
</dbReference>
<dbReference type="InterPro" id="IPR036890">
    <property type="entry name" value="HATPase_C_sf"/>
</dbReference>
<comment type="caution">
    <text evidence="12">The sequence shown here is derived from an EMBL/GenBank/DDBJ whole genome shotgun (WGS) entry which is preliminary data.</text>
</comment>
<keyword evidence="5" id="KW-0547">Nucleotide-binding</keyword>
<evidence type="ECO:0000256" key="3">
    <source>
        <dbReference type="ARBA" id="ARBA00022553"/>
    </source>
</evidence>
<dbReference type="Gene3D" id="3.30.565.10">
    <property type="entry name" value="Histidine kinase-like ATPase, C-terminal domain"/>
    <property type="match status" value="1"/>
</dbReference>